<feature type="compositionally biased region" description="Basic residues" evidence="1">
    <location>
        <begin position="113"/>
        <end position="123"/>
    </location>
</feature>
<proteinExistence type="predicted"/>
<evidence type="ECO:0000256" key="1">
    <source>
        <dbReference type="SAM" id="MobiDB-lite"/>
    </source>
</evidence>
<feature type="region of interest" description="Disordered" evidence="1">
    <location>
        <begin position="104"/>
        <end position="173"/>
    </location>
</feature>
<feature type="compositionally biased region" description="Basic and acidic residues" evidence="1">
    <location>
        <begin position="124"/>
        <end position="133"/>
    </location>
</feature>
<sequence length="686" mass="77167">MHQDGDPRRADIHSTIRARPACDHLEPEAVGRAHPPRRGIRSMGGTQRPLQDRTRLLRSRLPRRTVVGVGDRGMGSRLRAEEIHAMEHVGQLPHRSRLRGIAPIRSRPDHAPHHTGRLPRHPHPHDERAKGRQDPGTLRTGETPAEQEDRRRRDQRARPRSRMRRASRRLGRSQTQLHAYRIIDQKEVLMDYSQQELSSLANRMADKIQFRRPSIGTHTDYVLGKRGKLKFASKEFKRYMSDRFSDFSDNWCLPVAQAPVERIKFKGFVPYDDVKLGTGIMKCLDRNDFERGLQEAALMMTTTGRAFALVTQVDGRARITFEHPDSAAVIYDARTGQPSAGFLIQQGDDKEYGTLMVPGWTVSMERKKMLGLTDQRVPPDVYGWKMNDPQPTGLDTIPLREFRNQMLLDNAPISDIAHVESMQDTVNVVWAYLLNALDYASLPARVILGGDPLVEPVYNEEGQQVGEKPIELDKQVLERIYQFTGDNVNLGEWSSSNLNVFIPVIEKAVEHIAAETRTPGHYLLTNAEVPATGYEVAEAGLVSKTIERISFLKSPIRDICSIAMRYENDANEADIIADSKVQFATPQYRSETLMADAMLKYKQLGFPIQWVAEQMGQSSDEVQRIMRMRADEMADPELESLNRALQIGGADGGRIAGAGLQSETAGDVGAGGGQGRAQNMEQGRRQ</sequence>
<dbReference type="Pfam" id="PF05133">
    <property type="entry name" value="SPP1_portal"/>
    <property type="match status" value="1"/>
</dbReference>
<reference evidence="2" key="1">
    <citation type="journal article" date="2021" name="Proc. Natl. Acad. Sci. U.S.A.">
        <title>A Catalog of Tens of Thousands of Viruses from Human Metagenomes Reveals Hidden Associations with Chronic Diseases.</title>
        <authorList>
            <person name="Tisza M.J."/>
            <person name="Buck C.B."/>
        </authorList>
    </citation>
    <scope>NUCLEOTIDE SEQUENCE</scope>
    <source>
        <strain evidence="2">CtZgu8</strain>
    </source>
</reference>
<feature type="region of interest" description="Disordered" evidence="1">
    <location>
        <begin position="662"/>
        <end position="686"/>
    </location>
</feature>
<organism evidence="2">
    <name type="scientific">Siphoviridae sp. ctZgu8</name>
    <dbReference type="NCBI Taxonomy" id="2827893"/>
    <lineage>
        <taxon>Viruses</taxon>
        <taxon>Duplodnaviria</taxon>
        <taxon>Heunggongvirae</taxon>
        <taxon>Uroviricota</taxon>
        <taxon>Caudoviricetes</taxon>
    </lineage>
</organism>
<evidence type="ECO:0000313" key="2">
    <source>
        <dbReference type="EMBL" id="DAF51528.1"/>
    </source>
</evidence>
<dbReference type="InterPro" id="IPR021145">
    <property type="entry name" value="Portal_protein_SPP1_Gp6-like"/>
</dbReference>
<protein>
    <submittedName>
        <fullName evidence="2">PORTAL PROTEIN</fullName>
    </submittedName>
</protein>
<accession>A0A8S5SKT8</accession>
<feature type="compositionally biased region" description="Basic residues" evidence="1">
    <location>
        <begin position="153"/>
        <end position="171"/>
    </location>
</feature>
<feature type="region of interest" description="Disordered" evidence="1">
    <location>
        <begin position="25"/>
        <end position="53"/>
    </location>
</feature>
<dbReference type="EMBL" id="BK032617">
    <property type="protein sequence ID" value="DAF51528.1"/>
    <property type="molecule type" value="Genomic_DNA"/>
</dbReference>
<name>A0A8S5SKT8_9CAUD</name>